<organism evidence="1 2">
    <name type="scientific">Methanospirillum lacunae</name>
    <dbReference type="NCBI Taxonomy" id="668570"/>
    <lineage>
        <taxon>Archaea</taxon>
        <taxon>Methanobacteriati</taxon>
        <taxon>Methanobacteriota</taxon>
        <taxon>Stenosarchaea group</taxon>
        <taxon>Methanomicrobia</taxon>
        <taxon>Methanomicrobiales</taxon>
        <taxon>Methanospirillaceae</taxon>
        <taxon>Methanospirillum</taxon>
    </lineage>
</organism>
<proteinExistence type="predicted"/>
<reference evidence="1 2" key="1">
    <citation type="submission" date="2018-05" db="EMBL/GenBank/DDBJ databases">
        <title>Draft genome of Methanospirillum lacunae Ki8-1.</title>
        <authorList>
            <person name="Dueholm M.S."/>
            <person name="Nielsen P.H."/>
            <person name="Bakmann L.F."/>
            <person name="Otzen D.E."/>
        </authorList>
    </citation>
    <scope>NUCLEOTIDE SEQUENCE [LARGE SCALE GENOMIC DNA]</scope>
    <source>
        <strain evidence="1 2">Ki8-1</strain>
    </source>
</reference>
<comment type="caution">
    <text evidence="1">The sequence shown here is derived from an EMBL/GenBank/DDBJ whole genome shotgun (WGS) entry which is preliminary data.</text>
</comment>
<evidence type="ECO:0000313" key="2">
    <source>
        <dbReference type="Proteomes" id="UP000245657"/>
    </source>
</evidence>
<protein>
    <submittedName>
        <fullName evidence="1">Uncharacterized protein</fullName>
    </submittedName>
</protein>
<name>A0A2V2MUN1_9EURY</name>
<gene>
    <name evidence="1" type="ORF">DK846_12390</name>
</gene>
<sequence length="331" mass="37703">MVLEERIPVESEDVAKEIVRYLKKEGIPARITTEPRMTVALILAGRHEDLKAFLTACQEKHQEHGTGGEDTDRYPKEFDSSVWNNTLEDLHIEQHAVSQILDEHKPGDIIGSHIFQSVFLKTKSENDCTPEEFARELATVRTLISNRLCEITQQGFVLISVPDPGSVTLYIPFDYPFPPEKEVCDRYHITCIRHFRGEMDHVVLIGPEILLLEDIEAFVMFLSENGVTPRSLISITERCMSRLRITQELIDQLFDAGESSLEDLRLHFVDEIATQDGQGYVQDRFGLSPEYVDSLVKDMRKLGLIKGKDSRIRPGNPFKIKPSSRQNEPVA</sequence>
<dbReference type="OrthoDB" id="382854at2157"/>
<accession>A0A2V2MUN1</accession>
<evidence type="ECO:0000313" key="1">
    <source>
        <dbReference type="EMBL" id="PWR71642.1"/>
    </source>
</evidence>
<dbReference type="Proteomes" id="UP000245657">
    <property type="component" value="Unassembled WGS sequence"/>
</dbReference>
<dbReference type="RefSeq" id="WP_109969261.1">
    <property type="nucleotide sequence ID" value="NZ_QGMY01000008.1"/>
</dbReference>
<dbReference type="AlphaFoldDB" id="A0A2V2MUN1"/>
<dbReference type="EMBL" id="QGMY01000008">
    <property type="protein sequence ID" value="PWR71642.1"/>
    <property type="molecule type" value="Genomic_DNA"/>
</dbReference>
<keyword evidence="2" id="KW-1185">Reference proteome</keyword>